<dbReference type="GO" id="GO:0003746">
    <property type="term" value="F:translation elongation factor activity"/>
    <property type="evidence" value="ECO:0007669"/>
    <property type="project" value="UniProtKB-KW"/>
</dbReference>
<dbReference type="CDD" id="cd01886">
    <property type="entry name" value="EF-G"/>
    <property type="match status" value="1"/>
</dbReference>
<dbReference type="SUPFAM" id="SSF50447">
    <property type="entry name" value="Translation proteins"/>
    <property type="match status" value="1"/>
</dbReference>
<dbReference type="SMART" id="SM00889">
    <property type="entry name" value="EFG_IV"/>
    <property type="match status" value="1"/>
</dbReference>
<dbReference type="Gene3D" id="3.30.70.870">
    <property type="entry name" value="Elongation Factor G (Translational Gtpase), domain 3"/>
    <property type="match status" value="1"/>
</dbReference>
<dbReference type="Gene3D" id="3.30.70.240">
    <property type="match status" value="1"/>
</dbReference>
<keyword evidence="4" id="KW-0496">Mitochondrion</keyword>
<dbReference type="Gene3D" id="3.40.50.300">
    <property type="entry name" value="P-loop containing nucleotide triphosphate hydrolases"/>
    <property type="match status" value="1"/>
</dbReference>
<comment type="caution">
    <text evidence="8">The sequence shown here is derived from an EMBL/GenBank/DDBJ whole genome shotgun (WGS) entry which is preliminary data.</text>
</comment>
<dbReference type="Pfam" id="PF22042">
    <property type="entry name" value="EF-G_D2"/>
    <property type="match status" value="1"/>
</dbReference>
<dbReference type="InterPro" id="IPR014721">
    <property type="entry name" value="Ribsml_uS5_D2-typ_fold_subgr"/>
</dbReference>
<dbReference type="PANTHER" id="PTHR43261:SF1">
    <property type="entry name" value="RIBOSOME-RELEASING FACTOR 2, MITOCHONDRIAL"/>
    <property type="match status" value="1"/>
</dbReference>
<evidence type="ECO:0000256" key="2">
    <source>
        <dbReference type="ARBA" id="ARBA00022768"/>
    </source>
</evidence>
<evidence type="ECO:0000256" key="1">
    <source>
        <dbReference type="ARBA" id="ARBA00022741"/>
    </source>
</evidence>
<dbReference type="Pfam" id="PF00009">
    <property type="entry name" value="GTP_EFTU"/>
    <property type="match status" value="1"/>
</dbReference>
<keyword evidence="1" id="KW-0547">Nucleotide-binding</keyword>
<organism evidence="8 9">
    <name type="scientific">Paralvinella palmiformis</name>
    <dbReference type="NCBI Taxonomy" id="53620"/>
    <lineage>
        <taxon>Eukaryota</taxon>
        <taxon>Metazoa</taxon>
        <taxon>Spiralia</taxon>
        <taxon>Lophotrochozoa</taxon>
        <taxon>Annelida</taxon>
        <taxon>Polychaeta</taxon>
        <taxon>Sedentaria</taxon>
        <taxon>Canalipalpata</taxon>
        <taxon>Terebellida</taxon>
        <taxon>Terebelliformia</taxon>
        <taxon>Alvinellidae</taxon>
        <taxon>Paralvinella</taxon>
    </lineage>
</organism>
<dbReference type="FunFam" id="3.30.70.870:FF:000001">
    <property type="entry name" value="Elongation factor G"/>
    <property type="match status" value="1"/>
</dbReference>
<evidence type="ECO:0000256" key="5">
    <source>
        <dbReference type="ARBA" id="ARBA00023134"/>
    </source>
</evidence>
<evidence type="ECO:0000256" key="3">
    <source>
        <dbReference type="ARBA" id="ARBA00022917"/>
    </source>
</evidence>
<dbReference type="InterPro" id="IPR000795">
    <property type="entry name" value="T_Tr_GTP-bd_dom"/>
</dbReference>
<dbReference type="GO" id="GO:0005525">
    <property type="term" value="F:GTP binding"/>
    <property type="evidence" value="ECO:0007669"/>
    <property type="project" value="UniProtKB-KW"/>
</dbReference>
<dbReference type="InterPro" id="IPR005517">
    <property type="entry name" value="Transl_elong_EFG/EF2_IV"/>
</dbReference>
<dbReference type="NCBIfam" id="TIGR00231">
    <property type="entry name" value="small_GTP"/>
    <property type="match status" value="1"/>
</dbReference>
<dbReference type="SUPFAM" id="SSF54980">
    <property type="entry name" value="EF-G C-terminal domain-like"/>
    <property type="match status" value="2"/>
</dbReference>
<evidence type="ECO:0000256" key="6">
    <source>
        <dbReference type="SAM" id="MobiDB-lite"/>
    </source>
</evidence>
<evidence type="ECO:0000313" key="9">
    <source>
        <dbReference type="Proteomes" id="UP001208570"/>
    </source>
</evidence>
<dbReference type="InterPro" id="IPR053905">
    <property type="entry name" value="EF-G-like_DII"/>
</dbReference>
<dbReference type="InterPro" id="IPR009000">
    <property type="entry name" value="Transl_B-barrel_sf"/>
</dbReference>
<evidence type="ECO:0000256" key="4">
    <source>
        <dbReference type="ARBA" id="ARBA00023128"/>
    </source>
</evidence>
<dbReference type="InterPro" id="IPR035649">
    <property type="entry name" value="EFG_V"/>
</dbReference>
<dbReference type="InterPro" id="IPR041095">
    <property type="entry name" value="EFG_II"/>
</dbReference>
<dbReference type="InterPro" id="IPR005225">
    <property type="entry name" value="Small_GTP-bd"/>
</dbReference>
<dbReference type="PRINTS" id="PR00315">
    <property type="entry name" value="ELONGATNFCT"/>
</dbReference>
<dbReference type="FunFam" id="3.40.50.300:FF:000514">
    <property type="entry name" value="Ribosome-releasing factor 2, mitochondrial"/>
    <property type="match status" value="1"/>
</dbReference>
<dbReference type="FunFam" id="3.30.70.240:FF:000001">
    <property type="entry name" value="Elongation factor G"/>
    <property type="match status" value="1"/>
</dbReference>
<dbReference type="EMBL" id="JAODUP010000210">
    <property type="protein sequence ID" value="KAK2156554.1"/>
    <property type="molecule type" value="Genomic_DNA"/>
</dbReference>
<dbReference type="InterPro" id="IPR031157">
    <property type="entry name" value="G_TR_CS"/>
</dbReference>
<dbReference type="Gene3D" id="3.30.230.10">
    <property type="match status" value="1"/>
</dbReference>
<dbReference type="GO" id="GO:0032790">
    <property type="term" value="P:ribosome disassembly"/>
    <property type="evidence" value="ECO:0007669"/>
    <property type="project" value="TreeGrafter"/>
</dbReference>
<dbReference type="SUPFAM" id="SSF54211">
    <property type="entry name" value="Ribosomal protein S5 domain 2-like"/>
    <property type="match status" value="1"/>
</dbReference>
<dbReference type="PROSITE" id="PS00301">
    <property type="entry name" value="G_TR_1"/>
    <property type="match status" value="1"/>
</dbReference>
<dbReference type="CDD" id="cd16262">
    <property type="entry name" value="EFG_III"/>
    <property type="match status" value="1"/>
</dbReference>
<dbReference type="Pfam" id="PF14492">
    <property type="entry name" value="EFG_III"/>
    <property type="match status" value="1"/>
</dbReference>
<feature type="domain" description="Tr-type G" evidence="7">
    <location>
        <begin position="61"/>
        <end position="342"/>
    </location>
</feature>
<dbReference type="InterPro" id="IPR027417">
    <property type="entry name" value="P-loop_NTPase"/>
</dbReference>
<keyword evidence="2" id="KW-0251">Elongation factor</keyword>
<dbReference type="Proteomes" id="UP001208570">
    <property type="component" value="Unassembled WGS sequence"/>
</dbReference>
<dbReference type="Pfam" id="PF00679">
    <property type="entry name" value="EFG_C"/>
    <property type="match status" value="1"/>
</dbReference>
<dbReference type="PROSITE" id="PS51722">
    <property type="entry name" value="G_TR_2"/>
    <property type="match status" value="1"/>
</dbReference>
<evidence type="ECO:0000313" key="8">
    <source>
        <dbReference type="EMBL" id="KAK2156554.1"/>
    </source>
</evidence>
<name>A0AAD9JNY5_9ANNE</name>
<keyword evidence="9" id="KW-1185">Reference proteome</keyword>
<keyword evidence="3" id="KW-0648">Protein biosynthesis</keyword>
<dbReference type="Gene3D" id="2.40.30.10">
    <property type="entry name" value="Translation factors"/>
    <property type="match status" value="1"/>
</dbReference>
<feature type="compositionally biased region" description="Acidic residues" evidence="6">
    <location>
        <begin position="490"/>
        <end position="500"/>
    </location>
</feature>
<dbReference type="GO" id="GO:0003924">
    <property type="term" value="F:GTPase activity"/>
    <property type="evidence" value="ECO:0007669"/>
    <property type="project" value="InterPro"/>
</dbReference>
<keyword evidence="5" id="KW-0342">GTP-binding</keyword>
<accession>A0AAD9JNY5</accession>
<dbReference type="InterPro" id="IPR000640">
    <property type="entry name" value="EFG_V-like"/>
</dbReference>
<dbReference type="GO" id="GO:0005759">
    <property type="term" value="C:mitochondrial matrix"/>
    <property type="evidence" value="ECO:0007669"/>
    <property type="project" value="UniProtKB-ARBA"/>
</dbReference>
<dbReference type="CDD" id="cd03713">
    <property type="entry name" value="EFG_mtEFG_C"/>
    <property type="match status" value="1"/>
</dbReference>
<protein>
    <recommendedName>
        <fullName evidence="7">Tr-type G domain-containing protein</fullName>
    </recommendedName>
</protein>
<sequence length="796" mass="88477">MREMYRCCSVIAHVRDAPSVHRCVCQELYRTYVTSAACHQKVAKKGWTVTPLQQKHAVDISKIRNIGIMAHIDAGKTTTTERMLYYSGFTRHLGDVDDGDTVMDYMEQERARGITITSAAITFLWNKHKMNLIDTPGHVDFTVEVERSLRVLDGAVAILDASAGVEAQTLTVWRQADNYRIPRLVFINKMDKRGADFSGSVDSLREKLHVVPLLLQLPIGQESSFQGVVDLIHMERVMWNSPGSEGRVFQREPLSTSDTLYEQSHHERTKLIEHLADVDDALADFVLSDADFSKIPPEILEAAVRTATLEHKQVPILCGSSLKNKGVQPLLDAIVSYLPSPVDVHYDFVPYYKDDLCALAFKIIHDKQRGVLTFARVYSGKMQANSNVYNANRSCSERITRIMEVYADEYRDVSEVMMGNIVAVSGLKEVASEHLTFLFPAFKSGIQCSRNGGPPTITGDTLVSSAKAVSDARKAYHSSVGQESRISEEVSLEADEDPDAVDDPTVGNDPVLAGLHVPDPVFLCSIEPASMSHQKGLEHALACLTREDPSLRVTVNEETGQTILSGMGELHLEIILDRIHKEYKVDAELGEVFIAYREAITGRDDDDQEKERTKTDVKFKHTVDPYPDSSIKEKPIKIPHRKAVKNGIVSGFNRGPILHFPVVEAPVVLHDLKVGRGTSTAMITAAVSQAVRLAMEKAQPVLMEPLMALEIQTDDTYLGSVLKDLSQRRSQICEVKVKGESRTVMALTPLSELMGYSTTLRTFTSGTASFSMELHSYQSMSEQQQRAVIARTRGFL</sequence>
<gene>
    <name evidence="8" type="ORF">LSH36_210g04001</name>
</gene>
<reference evidence="8" key="1">
    <citation type="journal article" date="2023" name="Mol. Biol. Evol.">
        <title>Third-Generation Sequencing Reveals the Adaptive Role of the Epigenome in Three Deep-Sea Polychaetes.</title>
        <authorList>
            <person name="Perez M."/>
            <person name="Aroh O."/>
            <person name="Sun Y."/>
            <person name="Lan Y."/>
            <person name="Juniper S.K."/>
            <person name="Young C.R."/>
            <person name="Angers B."/>
            <person name="Qian P.Y."/>
        </authorList>
    </citation>
    <scope>NUCLEOTIDE SEQUENCE</scope>
    <source>
        <strain evidence="8">P08H-3</strain>
    </source>
</reference>
<dbReference type="SMART" id="SM00838">
    <property type="entry name" value="EFG_C"/>
    <property type="match status" value="1"/>
</dbReference>
<dbReference type="InterPro" id="IPR035647">
    <property type="entry name" value="EFG_III/V"/>
</dbReference>
<dbReference type="PANTHER" id="PTHR43261">
    <property type="entry name" value="TRANSLATION ELONGATION FACTOR G-RELATED"/>
    <property type="match status" value="1"/>
</dbReference>
<dbReference type="SUPFAM" id="SSF52540">
    <property type="entry name" value="P-loop containing nucleoside triphosphate hydrolases"/>
    <property type="match status" value="1"/>
</dbReference>
<dbReference type="InterPro" id="IPR020568">
    <property type="entry name" value="Ribosomal_Su5_D2-typ_SF"/>
</dbReference>
<dbReference type="GO" id="GO:0032543">
    <property type="term" value="P:mitochondrial translation"/>
    <property type="evidence" value="ECO:0007669"/>
    <property type="project" value="TreeGrafter"/>
</dbReference>
<feature type="region of interest" description="Disordered" evidence="6">
    <location>
        <begin position="480"/>
        <end position="500"/>
    </location>
</feature>
<dbReference type="InterPro" id="IPR009022">
    <property type="entry name" value="EFG_III"/>
</dbReference>
<evidence type="ECO:0000259" key="7">
    <source>
        <dbReference type="PROSITE" id="PS51722"/>
    </source>
</evidence>
<proteinExistence type="predicted"/>
<dbReference type="AlphaFoldDB" id="A0AAD9JNY5"/>